<dbReference type="SUPFAM" id="SSF55347">
    <property type="entry name" value="Glyceraldehyde-3-phosphate dehydrogenase-like, C-terminal domain"/>
    <property type="match status" value="1"/>
</dbReference>
<gene>
    <name evidence="4" type="ORF">ACFPZ3_45665</name>
</gene>
<dbReference type="PANTHER" id="PTHR43818:SF11">
    <property type="entry name" value="BCDNA.GH03377"/>
    <property type="match status" value="1"/>
</dbReference>
<dbReference type="Gene3D" id="3.30.360.10">
    <property type="entry name" value="Dihydrodipicolinate Reductase, domain 2"/>
    <property type="match status" value="1"/>
</dbReference>
<dbReference type="PANTHER" id="PTHR43818">
    <property type="entry name" value="BCDNA.GH03377"/>
    <property type="match status" value="1"/>
</dbReference>
<dbReference type="Pfam" id="PF22685">
    <property type="entry name" value="Gal80p_C-like"/>
    <property type="match status" value="1"/>
</dbReference>
<dbReference type="InterPro" id="IPR036291">
    <property type="entry name" value="NAD(P)-bd_dom_sf"/>
</dbReference>
<dbReference type="Pfam" id="PF01408">
    <property type="entry name" value="GFO_IDH_MocA"/>
    <property type="match status" value="1"/>
</dbReference>
<protein>
    <submittedName>
        <fullName evidence="4">Gfo/Idh/MocA family protein</fullName>
    </submittedName>
</protein>
<dbReference type="EMBL" id="JBHSPA010000062">
    <property type="protein sequence ID" value="MFC5831185.1"/>
    <property type="molecule type" value="Genomic_DNA"/>
</dbReference>
<organism evidence="4 5">
    <name type="scientific">Nonomuraea insulae</name>
    <dbReference type="NCBI Taxonomy" id="1616787"/>
    <lineage>
        <taxon>Bacteria</taxon>
        <taxon>Bacillati</taxon>
        <taxon>Actinomycetota</taxon>
        <taxon>Actinomycetes</taxon>
        <taxon>Streptosporangiales</taxon>
        <taxon>Streptosporangiaceae</taxon>
        <taxon>Nonomuraea</taxon>
    </lineage>
</organism>
<evidence type="ECO:0000313" key="5">
    <source>
        <dbReference type="Proteomes" id="UP001596058"/>
    </source>
</evidence>
<sequence length="377" mass="40110">MASDRIRVGIIGASPDRGWAVRAHIPALQALPDYQITAVGTSREESAREAARLFGAAHAFTDPRRLAEHPEVDLVAITVKVPAHAQLIQAALEAGKHVYCEWPLALTTDEAESLVKLADTAGVHHTVGLQARYSPAIGHARELIAGGYVGRVTSATAYAARGKGSGAQVPAWVAYTLDRGNGAGLLEVAGGHTLDTLEYLLGDITELSAELSIQRPRYTVEETHENIEVTSPDQLLLNGTLAGGAVVSAHIHDAKVTDGRTRIEIAGTEGDLAVVSGTLGPGGVQMSELRLLGSRGPSGSWQELSIPDRYHWAPGAAHDTEVLNVAQLYSRLADDIRTGTHTTPDFETGLHIHRLLDTIRRSAETGHRQTPPARPSS</sequence>
<dbReference type="InterPro" id="IPR055080">
    <property type="entry name" value="Gal80p-like_C"/>
</dbReference>
<keyword evidence="1" id="KW-0560">Oxidoreductase</keyword>
<dbReference type="RefSeq" id="WP_379520662.1">
    <property type="nucleotide sequence ID" value="NZ_JBHSPA010000062.1"/>
</dbReference>
<evidence type="ECO:0000259" key="3">
    <source>
        <dbReference type="Pfam" id="PF22685"/>
    </source>
</evidence>
<feature type="domain" description="Gfo/Idh/MocA-like oxidoreductase N-terminal" evidence="2">
    <location>
        <begin position="6"/>
        <end position="128"/>
    </location>
</feature>
<accession>A0ABW1CZF4</accession>
<dbReference type="Gene3D" id="3.40.50.720">
    <property type="entry name" value="NAD(P)-binding Rossmann-like Domain"/>
    <property type="match status" value="1"/>
</dbReference>
<evidence type="ECO:0000313" key="4">
    <source>
        <dbReference type="EMBL" id="MFC5831185.1"/>
    </source>
</evidence>
<dbReference type="SUPFAM" id="SSF51735">
    <property type="entry name" value="NAD(P)-binding Rossmann-fold domains"/>
    <property type="match status" value="1"/>
</dbReference>
<comment type="caution">
    <text evidence="4">The sequence shown here is derived from an EMBL/GenBank/DDBJ whole genome shotgun (WGS) entry which is preliminary data.</text>
</comment>
<name>A0ABW1CZF4_9ACTN</name>
<dbReference type="Proteomes" id="UP001596058">
    <property type="component" value="Unassembled WGS sequence"/>
</dbReference>
<evidence type="ECO:0000259" key="2">
    <source>
        <dbReference type="Pfam" id="PF01408"/>
    </source>
</evidence>
<evidence type="ECO:0000256" key="1">
    <source>
        <dbReference type="ARBA" id="ARBA00023002"/>
    </source>
</evidence>
<keyword evidence="5" id="KW-1185">Reference proteome</keyword>
<reference evidence="5" key="1">
    <citation type="journal article" date="2019" name="Int. J. Syst. Evol. Microbiol.">
        <title>The Global Catalogue of Microorganisms (GCM) 10K type strain sequencing project: providing services to taxonomists for standard genome sequencing and annotation.</title>
        <authorList>
            <consortium name="The Broad Institute Genomics Platform"/>
            <consortium name="The Broad Institute Genome Sequencing Center for Infectious Disease"/>
            <person name="Wu L."/>
            <person name="Ma J."/>
        </authorList>
    </citation>
    <scope>NUCLEOTIDE SEQUENCE [LARGE SCALE GENOMIC DNA]</scope>
    <source>
        <strain evidence="5">CCUG 53903</strain>
    </source>
</reference>
<dbReference type="InterPro" id="IPR000683">
    <property type="entry name" value="Gfo/Idh/MocA-like_OxRdtase_N"/>
</dbReference>
<proteinExistence type="predicted"/>
<dbReference type="InterPro" id="IPR050463">
    <property type="entry name" value="Gfo/Idh/MocA_oxidrdct_glycsds"/>
</dbReference>
<feature type="domain" description="Gal80p-like C-terminal" evidence="3">
    <location>
        <begin position="135"/>
        <end position="274"/>
    </location>
</feature>